<dbReference type="SUPFAM" id="SSF48498">
    <property type="entry name" value="Tetracyclin repressor-like, C-terminal domain"/>
    <property type="match status" value="1"/>
</dbReference>
<dbReference type="InterPro" id="IPR009057">
    <property type="entry name" value="Homeodomain-like_sf"/>
</dbReference>
<keyword evidence="1 2" id="KW-0238">DNA-binding</keyword>
<protein>
    <recommendedName>
        <fullName evidence="3">HTH tetR-type domain-containing protein</fullName>
    </recommendedName>
</protein>
<sequence length="206" mass="24248">MDYNNPQQKEELLENISELFLKYGLRSTSMDDIANHLKISKKTLYQLFNNKDDVVEQVLVHRRLARSKQADMEGVQKMNPIEIMNKIKTYMIHDLSRRVPANYFDIKKYHPAVYQKIMKNDENFTKNFLTDLIKTGINQKYFRSEIDAELQVYLLGKQLSFLREPEVFSQIAYPIETVVETIINNFLMAICTEKGIKEIEKQSNAK</sequence>
<dbReference type="Gene3D" id="1.10.357.10">
    <property type="entry name" value="Tetracycline Repressor, domain 2"/>
    <property type="match status" value="1"/>
</dbReference>
<reference evidence="4 7" key="1">
    <citation type="submission" date="2014-07" db="EMBL/GenBank/DDBJ databases">
        <title>Porphyromonadaceae bacterium OUH 308042 = ATCC BAA-2681 = DSM 28342 draft genome.</title>
        <authorList>
            <person name="Sydenham T.V."/>
            <person name="Hasman H."/>
            <person name="Justensen U.S."/>
        </authorList>
    </citation>
    <scope>NUCLEOTIDE SEQUENCE [LARGE SCALE GENOMIC DNA]</scope>
    <source>
        <strain evidence="4 7">OUH 308042</strain>
    </source>
</reference>
<dbReference type="Pfam" id="PF00440">
    <property type="entry name" value="TetR_N"/>
    <property type="match status" value="1"/>
</dbReference>
<name>A0A0C3RG71_9PORP</name>
<dbReference type="OrthoDB" id="9789566at2"/>
<evidence type="ECO:0000313" key="4">
    <source>
        <dbReference type="EMBL" id="KIO44409.1"/>
    </source>
</evidence>
<dbReference type="EMBL" id="JPIT01000018">
    <property type="protein sequence ID" value="KIO45335.1"/>
    <property type="molecule type" value="Genomic_DNA"/>
</dbReference>
<feature type="DNA-binding region" description="H-T-H motif" evidence="2">
    <location>
        <begin position="29"/>
        <end position="48"/>
    </location>
</feature>
<dbReference type="AlphaFoldDB" id="A0A0C3RG71"/>
<evidence type="ECO:0000313" key="6">
    <source>
        <dbReference type="Proteomes" id="UP000031937"/>
    </source>
</evidence>
<comment type="caution">
    <text evidence="4">The sequence shown here is derived from an EMBL/GenBank/DDBJ whole genome shotgun (WGS) entry which is preliminary data.</text>
</comment>
<dbReference type="InterPro" id="IPR036271">
    <property type="entry name" value="Tet_transcr_reg_TetR-rel_C_sf"/>
</dbReference>
<dbReference type="InterPro" id="IPR001647">
    <property type="entry name" value="HTH_TetR"/>
</dbReference>
<dbReference type="SUPFAM" id="SSF46689">
    <property type="entry name" value="Homeodomain-like"/>
    <property type="match status" value="1"/>
</dbReference>
<evidence type="ECO:0000256" key="1">
    <source>
        <dbReference type="ARBA" id="ARBA00023125"/>
    </source>
</evidence>
<keyword evidence="7" id="KW-1185">Reference proteome</keyword>
<proteinExistence type="predicted"/>
<gene>
    <name evidence="4" type="ORF">BA92_09410</name>
    <name evidence="5" type="ORF">IE90_07915</name>
</gene>
<dbReference type="GO" id="GO:0003677">
    <property type="term" value="F:DNA binding"/>
    <property type="evidence" value="ECO:0007669"/>
    <property type="project" value="UniProtKB-UniRule"/>
</dbReference>
<evidence type="ECO:0000256" key="2">
    <source>
        <dbReference type="PROSITE-ProRule" id="PRU00335"/>
    </source>
</evidence>
<evidence type="ECO:0000313" key="5">
    <source>
        <dbReference type="EMBL" id="KIO45335.1"/>
    </source>
</evidence>
<dbReference type="RefSeq" id="WP_041503282.1">
    <property type="nucleotide sequence ID" value="NZ_JPIT01000018.1"/>
</dbReference>
<dbReference type="PANTHER" id="PTHR30328:SF54">
    <property type="entry name" value="HTH-TYPE TRANSCRIPTIONAL REPRESSOR SCO4008"/>
    <property type="match status" value="1"/>
</dbReference>
<evidence type="ECO:0000259" key="3">
    <source>
        <dbReference type="PROSITE" id="PS50977"/>
    </source>
</evidence>
<dbReference type="Proteomes" id="UP000031980">
    <property type="component" value="Unassembled WGS sequence"/>
</dbReference>
<dbReference type="Proteomes" id="UP000031937">
    <property type="component" value="Unassembled WGS sequence"/>
</dbReference>
<evidence type="ECO:0000313" key="7">
    <source>
        <dbReference type="Proteomes" id="UP000031980"/>
    </source>
</evidence>
<organism evidence="4 7">
    <name type="scientific">Sanguibacteroides justesenii</name>
    <dbReference type="NCBI Taxonomy" id="1547597"/>
    <lineage>
        <taxon>Bacteria</taxon>
        <taxon>Pseudomonadati</taxon>
        <taxon>Bacteroidota</taxon>
        <taxon>Bacteroidia</taxon>
        <taxon>Bacteroidales</taxon>
        <taxon>Porphyromonadaceae</taxon>
        <taxon>Sanguibacteroides</taxon>
    </lineage>
</organism>
<accession>A0A0C3RG71</accession>
<dbReference type="PROSITE" id="PS50977">
    <property type="entry name" value="HTH_TETR_2"/>
    <property type="match status" value="1"/>
</dbReference>
<dbReference type="EMBL" id="JPIU01000039">
    <property type="protein sequence ID" value="KIO44409.1"/>
    <property type="molecule type" value="Genomic_DNA"/>
</dbReference>
<reference evidence="5 6" key="2">
    <citation type="submission" date="2014-07" db="EMBL/GenBank/DDBJ databases">
        <title>Porphyromonadaceae bacterium OUH 334697 = ATCC BAA-2682 = DSM 28341 draft genome.</title>
        <authorList>
            <person name="Sydenham T.V."/>
            <person name="Hasman H."/>
            <person name="Justesen U.S."/>
        </authorList>
    </citation>
    <scope>NUCLEOTIDE SEQUENCE [LARGE SCALE GENOMIC DNA]</scope>
    <source>
        <strain evidence="5 6">OUH 334697</strain>
    </source>
</reference>
<dbReference type="PANTHER" id="PTHR30328">
    <property type="entry name" value="TRANSCRIPTIONAL REPRESSOR"/>
    <property type="match status" value="1"/>
</dbReference>
<dbReference type="InterPro" id="IPR050109">
    <property type="entry name" value="HTH-type_TetR-like_transc_reg"/>
</dbReference>
<feature type="domain" description="HTH tetR-type" evidence="3">
    <location>
        <begin position="6"/>
        <end position="66"/>
    </location>
</feature>